<evidence type="ECO:0000313" key="13">
    <source>
        <dbReference type="Proteomes" id="UP000013827"/>
    </source>
</evidence>
<evidence type="ECO:0000259" key="10">
    <source>
        <dbReference type="PROSITE" id="PS50235"/>
    </source>
</evidence>
<dbReference type="EnsemblProtists" id="EOD23084">
    <property type="protein sequence ID" value="EOD23084"/>
    <property type="gene ID" value="EMIHUDRAFT_461221"/>
</dbReference>
<dbReference type="KEGG" id="ehx:EMIHUDRAFT_461221"/>
<evidence type="ECO:0000256" key="4">
    <source>
        <dbReference type="ARBA" id="ARBA00022728"/>
    </source>
</evidence>
<dbReference type="SUPFAM" id="SSF57850">
    <property type="entry name" value="RING/U-box"/>
    <property type="match status" value="1"/>
</dbReference>
<dbReference type="InterPro" id="IPR050185">
    <property type="entry name" value="Ub_carboxyl-term_hydrolase"/>
</dbReference>
<dbReference type="CDD" id="cd02669">
    <property type="entry name" value="Peptidase_C19M"/>
    <property type="match status" value="1"/>
</dbReference>
<evidence type="ECO:0000256" key="7">
    <source>
        <dbReference type="ARBA" id="ARBA00023187"/>
    </source>
</evidence>
<keyword evidence="5 9" id="KW-0863">Zinc-finger</keyword>
<dbReference type="GO" id="GO:0008270">
    <property type="term" value="F:zinc ion binding"/>
    <property type="evidence" value="ECO:0007669"/>
    <property type="project" value="UniProtKB-KW"/>
</dbReference>
<evidence type="ECO:0000256" key="6">
    <source>
        <dbReference type="ARBA" id="ARBA00022833"/>
    </source>
</evidence>
<evidence type="ECO:0000313" key="12">
    <source>
        <dbReference type="EnsemblProtists" id="EOD23084"/>
    </source>
</evidence>
<dbReference type="GeneID" id="17268631"/>
<reference evidence="12" key="2">
    <citation type="submission" date="2024-10" db="UniProtKB">
        <authorList>
            <consortium name="EnsemblProtists"/>
        </authorList>
    </citation>
    <scope>IDENTIFICATION</scope>
</reference>
<evidence type="ECO:0000259" key="11">
    <source>
        <dbReference type="PROSITE" id="PS50271"/>
    </source>
</evidence>
<evidence type="ECO:0000256" key="1">
    <source>
        <dbReference type="ARBA" id="ARBA00004123"/>
    </source>
</evidence>
<dbReference type="HOGENOM" id="CLU_016848_4_0_1"/>
<reference evidence="13" key="1">
    <citation type="journal article" date="2013" name="Nature">
        <title>Pan genome of the phytoplankton Emiliania underpins its global distribution.</title>
        <authorList>
            <person name="Read B.A."/>
            <person name="Kegel J."/>
            <person name="Klute M.J."/>
            <person name="Kuo A."/>
            <person name="Lefebvre S.C."/>
            <person name="Maumus F."/>
            <person name="Mayer C."/>
            <person name="Miller J."/>
            <person name="Monier A."/>
            <person name="Salamov A."/>
            <person name="Young J."/>
            <person name="Aguilar M."/>
            <person name="Claverie J.M."/>
            <person name="Frickenhaus S."/>
            <person name="Gonzalez K."/>
            <person name="Herman E.K."/>
            <person name="Lin Y.C."/>
            <person name="Napier J."/>
            <person name="Ogata H."/>
            <person name="Sarno A.F."/>
            <person name="Shmutz J."/>
            <person name="Schroeder D."/>
            <person name="de Vargas C."/>
            <person name="Verret F."/>
            <person name="von Dassow P."/>
            <person name="Valentin K."/>
            <person name="Van de Peer Y."/>
            <person name="Wheeler G."/>
            <person name="Dacks J.B."/>
            <person name="Delwiche C.F."/>
            <person name="Dyhrman S.T."/>
            <person name="Glockner G."/>
            <person name="John U."/>
            <person name="Richards T."/>
            <person name="Worden A.Z."/>
            <person name="Zhang X."/>
            <person name="Grigoriev I.V."/>
            <person name="Allen A.E."/>
            <person name="Bidle K."/>
            <person name="Borodovsky M."/>
            <person name="Bowler C."/>
            <person name="Brownlee C."/>
            <person name="Cock J.M."/>
            <person name="Elias M."/>
            <person name="Gladyshev V.N."/>
            <person name="Groth M."/>
            <person name="Guda C."/>
            <person name="Hadaegh A."/>
            <person name="Iglesias-Rodriguez M.D."/>
            <person name="Jenkins J."/>
            <person name="Jones B.M."/>
            <person name="Lawson T."/>
            <person name="Leese F."/>
            <person name="Lindquist E."/>
            <person name="Lobanov A."/>
            <person name="Lomsadze A."/>
            <person name="Malik S.B."/>
            <person name="Marsh M.E."/>
            <person name="Mackinder L."/>
            <person name="Mock T."/>
            <person name="Mueller-Roeber B."/>
            <person name="Pagarete A."/>
            <person name="Parker M."/>
            <person name="Probert I."/>
            <person name="Quesneville H."/>
            <person name="Raines C."/>
            <person name="Rensing S.A."/>
            <person name="Riano-Pachon D.M."/>
            <person name="Richier S."/>
            <person name="Rokitta S."/>
            <person name="Shiraiwa Y."/>
            <person name="Soanes D.M."/>
            <person name="van der Giezen M."/>
            <person name="Wahlund T.M."/>
            <person name="Williams B."/>
            <person name="Wilson W."/>
            <person name="Wolfe G."/>
            <person name="Wurch L.L."/>
        </authorList>
    </citation>
    <scope>NUCLEOTIDE SEQUENCE</scope>
</reference>
<feature type="domain" description="USP" evidence="10">
    <location>
        <begin position="134"/>
        <end position="449"/>
    </location>
</feature>
<keyword evidence="4" id="KW-0747">Spliceosome</keyword>
<keyword evidence="7" id="KW-0508">mRNA splicing</keyword>
<comment type="subcellular location">
    <subcellularLocation>
        <location evidence="1">Nucleus</location>
    </subcellularLocation>
</comment>
<dbReference type="Gene3D" id="3.90.70.10">
    <property type="entry name" value="Cysteine proteinases"/>
    <property type="match status" value="1"/>
</dbReference>
<evidence type="ECO:0000256" key="2">
    <source>
        <dbReference type="ARBA" id="ARBA00022664"/>
    </source>
</evidence>
<dbReference type="Proteomes" id="UP000013827">
    <property type="component" value="Unassembled WGS sequence"/>
</dbReference>
<dbReference type="PROSITE" id="PS50271">
    <property type="entry name" value="ZF_UBP"/>
    <property type="match status" value="1"/>
</dbReference>
<dbReference type="SMART" id="SM00290">
    <property type="entry name" value="ZnF_UBP"/>
    <property type="match status" value="1"/>
</dbReference>
<dbReference type="GO" id="GO:0004843">
    <property type="term" value="F:cysteine-type deubiquitinase activity"/>
    <property type="evidence" value="ECO:0007669"/>
    <property type="project" value="InterPro"/>
</dbReference>
<dbReference type="InterPro" id="IPR038765">
    <property type="entry name" value="Papain-like_cys_pep_sf"/>
</dbReference>
<protein>
    <submittedName>
        <fullName evidence="12">Uncharacterized protein</fullName>
    </submittedName>
</protein>
<organism evidence="12 13">
    <name type="scientific">Emiliania huxleyi (strain CCMP1516)</name>
    <dbReference type="NCBI Taxonomy" id="280463"/>
    <lineage>
        <taxon>Eukaryota</taxon>
        <taxon>Haptista</taxon>
        <taxon>Haptophyta</taxon>
        <taxon>Prymnesiophyceae</taxon>
        <taxon>Isochrysidales</taxon>
        <taxon>Noelaerhabdaceae</taxon>
        <taxon>Emiliania</taxon>
    </lineage>
</organism>
<name>A0A0D3JHU9_EMIH1</name>
<dbReference type="GO" id="GO:0016579">
    <property type="term" value="P:protein deubiquitination"/>
    <property type="evidence" value="ECO:0007669"/>
    <property type="project" value="InterPro"/>
</dbReference>
<dbReference type="PANTHER" id="PTHR21646:SF16">
    <property type="entry name" value="U4_U6.U5 TRI-SNRNP-ASSOCIATED PROTEIN 2"/>
    <property type="match status" value="1"/>
</dbReference>
<evidence type="ECO:0000256" key="5">
    <source>
        <dbReference type="ARBA" id="ARBA00022771"/>
    </source>
</evidence>
<dbReference type="PANTHER" id="PTHR21646">
    <property type="entry name" value="UBIQUITIN CARBOXYL-TERMINAL HYDROLASE"/>
    <property type="match status" value="1"/>
</dbReference>
<dbReference type="Pfam" id="PF00443">
    <property type="entry name" value="UCH"/>
    <property type="match status" value="1"/>
</dbReference>
<dbReference type="InterPro" id="IPR001607">
    <property type="entry name" value="Znf_UBP"/>
</dbReference>
<dbReference type="InterPro" id="IPR028889">
    <property type="entry name" value="USP"/>
</dbReference>
<dbReference type="InterPro" id="IPR033809">
    <property type="entry name" value="USP39"/>
</dbReference>
<keyword evidence="6" id="KW-0862">Zinc</keyword>
<dbReference type="STRING" id="2903.R1EQF8"/>
<dbReference type="PaxDb" id="2903-EOD23084"/>
<dbReference type="Pfam" id="PF02148">
    <property type="entry name" value="zf-UBP"/>
    <property type="match status" value="1"/>
</dbReference>
<keyword evidence="13" id="KW-1185">Reference proteome</keyword>
<dbReference type="Gene3D" id="3.30.40.10">
    <property type="entry name" value="Zinc/RING finger domain, C3HC4 (zinc finger)"/>
    <property type="match status" value="1"/>
</dbReference>
<evidence type="ECO:0000256" key="3">
    <source>
        <dbReference type="ARBA" id="ARBA00022723"/>
    </source>
</evidence>
<keyword evidence="3" id="KW-0479">Metal-binding</keyword>
<accession>A0A0D3JHU9</accession>
<feature type="domain" description="UBP-type" evidence="11">
    <location>
        <begin position="12"/>
        <end position="109"/>
    </location>
</feature>
<dbReference type="RefSeq" id="XP_005775513.1">
    <property type="nucleotide sequence ID" value="XM_005775456.1"/>
</dbReference>
<dbReference type="eggNOG" id="KOG2026">
    <property type="taxonomic scope" value="Eukaryota"/>
</dbReference>
<evidence type="ECO:0000256" key="9">
    <source>
        <dbReference type="PROSITE-ProRule" id="PRU00502"/>
    </source>
</evidence>
<dbReference type="OMA" id="QLRRFKC"/>
<proteinExistence type="predicted"/>
<sequence>MAKRKPWEEAGFRCPYLDTINRLVLDFDFEKACSVSGNNFNVYACLVCGKYFQGRGKHTQCYTHALQEAHHVYMNLGDGRVYCLPDGYEVIDSSLKDIQDMLDPSFTPEAVSTLDSVPVYARGVDGSDYMPGLIGLNNIKGTDSVNVVVQSLARVPPLRDFFLLPSNYAHLRSPLVAEFGALVRKIWSPHNFKGQVSPHELLQAIMSASANRFKIGEQCDPMDFLAWLLNSLHTALGGTRKAGSSIIHRTFQGSVKVTTLKARGEGEEEAEEEEATARELPFLYLTVDVPPAPLFKDALERNIIPQVPLFACLAKFDGQTPQEMMNGDKRRYIITRLPRYLIVHIKRFSKNTQHFLEKNPTIVNFPVRNLDLSNYVEMSEEERAAGASHKYHLMSSIQHDGPPDTGAYRAFVHFKANDSWYEMQDLHCNGVHPQLISVSESYIQFYDAAAA</sequence>
<dbReference type="InterPro" id="IPR001394">
    <property type="entry name" value="Peptidase_C19_UCH"/>
</dbReference>
<dbReference type="PROSITE" id="PS50235">
    <property type="entry name" value="USP_3"/>
    <property type="match status" value="1"/>
</dbReference>
<keyword evidence="2" id="KW-0507">mRNA processing</keyword>
<dbReference type="SUPFAM" id="SSF54001">
    <property type="entry name" value="Cysteine proteinases"/>
    <property type="match status" value="1"/>
</dbReference>
<dbReference type="InterPro" id="IPR013083">
    <property type="entry name" value="Znf_RING/FYVE/PHD"/>
</dbReference>
<dbReference type="GO" id="GO:0000245">
    <property type="term" value="P:spliceosomal complex assembly"/>
    <property type="evidence" value="ECO:0007669"/>
    <property type="project" value="InterPro"/>
</dbReference>
<keyword evidence="8" id="KW-0539">Nucleus</keyword>
<dbReference type="AlphaFoldDB" id="A0A0D3JHU9"/>
<evidence type="ECO:0000256" key="8">
    <source>
        <dbReference type="ARBA" id="ARBA00023242"/>
    </source>
</evidence>
<dbReference type="GO" id="GO:0005681">
    <property type="term" value="C:spliceosomal complex"/>
    <property type="evidence" value="ECO:0007669"/>
    <property type="project" value="UniProtKB-KW"/>
</dbReference>